<sequence>EMNVAFLGTGSGYPTPCRGASALAIRYEGDVWLIDCGEGTQTQIMKLKTIRPGQISKIFITHLHGDHMFGLPGLLCTISMALKTVSNLKLVEIYGPLGLRRFLREALNLSRSVLTFKYVVHEIVPNRIQYDGWKPGDPDWNIEEGFGHAIFYDEVMKCWPLCSNKNMTVVAGGLKHRIPSFGFVFTECDKPGKLNNAKLIEYGVPKGPLFGRIKNGEEITLEDGRILKPEDFVGPVQSGKKVAVLQDTCDSWHMREICNNCTLLIHEATNENCQQDRCIANGHSTPAMVAQFANAIGAQKIVLTHVSQRYKHPLTHDVEPDDQTTEILETETRTDFSGPVIAAYDGLVVNVNKKV</sequence>
<evidence type="ECO:0000256" key="5">
    <source>
        <dbReference type="ARBA" id="ARBA00022723"/>
    </source>
</evidence>
<dbReference type="GO" id="GO:0042781">
    <property type="term" value="F:3'-tRNA processing endoribonuclease activity"/>
    <property type="evidence" value="ECO:0000318"/>
    <property type="project" value="GO_Central"/>
</dbReference>
<dbReference type="InterPro" id="IPR013471">
    <property type="entry name" value="RNase_Z/BN"/>
</dbReference>
<proteinExistence type="inferred from homology"/>
<evidence type="ECO:0000256" key="3">
    <source>
        <dbReference type="ARBA" id="ARBA00022694"/>
    </source>
</evidence>
<dbReference type="STRING" id="7719.ENSCINP00000008876"/>
<dbReference type="AlphaFoldDB" id="F6TST6"/>
<dbReference type="PANTHER" id="PTHR46018:SF2">
    <property type="entry name" value="ZINC PHOSPHODIESTERASE ELAC PROTEIN 1"/>
    <property type="match status" value="1"/>
</dbReference>
<dbReference type="Proteomes" id="UP000008144">
    <property type="component" value="Unassembled WGS sequence"/>
</dbReference>
<keyword evidence="4" id="KW-0540">Nuclease</keyword>
<dbReference type="FunCoup" id="F6TST6">
    <property type="interactions" value="2"/>
</dbReference>
<evidence type="ECO:0000256" key="4">
    <source>
        <dbReference type="ARBA" id="ARBA00022722"/>
    </source>
</evidence>
<dbReference type="OMA" id="EEWREPC"/>
<reference evidence="9" key="3">
    <citation type="submission" date="2025-09" db="UniProtKB">
        <authorList>
            <consortium name="Ensembl"/>
        </authorList>
    </citation>
    <scope>IDENTIFICATION</scope>
</reference>
<keyword evidence="6" id="KW-0255">Endonuclease</keyword>
<dbReference type="Ensembl" id="ENSCINT00000008876.3">
    <property type="protein sequence ID" value="ENSCINP00000008876.3"/>
    <property type="gene ID" value="ENSCING00000004292.3"/>
</dbReference>
<reference evidence="10" key="1">
    <citation type="journal article" date="2002" name="Science">
        <title>The draft genome of Ciona intestinalis: insights into chordate and vertebrate origins.</title>
        <authorList>
            <person name="Dehal P."/>
            <person name="Satou Y."/>
            <person name="Campbell R.K."/>
            <person name="Chapman J."/>
            <person name="Degnan B."/>
            <person name="De Tomaso A."/>
            <person name="Davidson B."/>
            <person name="Di Gregorio A."/>
            <person name="Gelpke M."/>
            <person name="Goodstein D.M."/>
            <person name="Harafuji N."/>
            <person name="Hastings K.E."/>
            <person name="Ho I."/>
            <person name="Hotta K."/>
            <person name="Huang W."/>
            <person name="Kawashima T."/>
            <person name="Lemaire P."/>
            <person name="Martinez D."/>
            <person name="Meinertzhagen I.A."/>
            <person name="Necula S."/>
            <person name="Nonaka M."/>
            <person name="Putnam N."/>
            <person name="Rash S."/>
            <person name="Saiga H."/>
            <person name="Satake M."/>
            <person name="Terry A."/>
            <person name="Yamada L."/>
            <person name="Wang H.G."/>
            <person name="Awazu S."/>
            <person name="Azumi K."/>
            <person name="Boore J."/>
            <person name="Branno M."/>
            <person name="Chin-Bow S."/>
            <person name="DeSantis R."/>
            <person name="Doyle S."/>
            <person name="Francino P."/>
            <person name="Keys D.N."/>
            <person name="Haga S."/>
            <person name="Hayashi H."/>
            <person name="Hino K."/>
            <person name="Imai K.S."/>
            <person name="Inaba K."/>
            <person name="Kano S."/>
            <person name="Kobayashi K."/>
            <person name="Kobayashi M."/>
            <person name="Lee B.I."/>
            <person name="Makabe K.W."/>
            <person name="Manohar C."/>
            <person name="Matassi G."/>
            <person name="Medina M."/>
            <person name="Mochizuki Y."/>
            <person name="Mount S."/>
            <person name="Morishita T."/>
            <person name="Miura S."/>
            <person name="Nakayama A."/>
            <person name="Nishizaka S."/>
            <person name="Nomoto H."/>
            <person name="Ohta F."/>
            <person name="Oishi K."/>
            <person name="Rigoutsos I."/>
            <person name="Sano M."/>
            <person name="Sasaki A."/>
            <person name="Sasakura Y."/>
            <person name="Shoguchi E."/>
            <person name="Shin-i T."/>
            <person name="Spagnuolo A."/>
            <person name="Stainier D."/>
            <person name="Suzuki M.M."/>
            <person name="Tassy O."/>
            <person name="Takatori N."/>
            <person name="Tokuoka M."/>
            <person name="Yagi K."/>
            <person name="Yoshizaki F."/>
            <person name="Wada S."/>
            <person name="Zhang C."/>
            <person name="Hyatt P.D."/>
            <person name="Larimer F."/>
            <person name="Detter C."/>
            <person name="Doggett N."/>
            <person name="Glavina T."/>
            <person name="Hawkins T."/>
            <person name="Richardson P."/>
            <person name="Lucas S."/>
            <person name="Kohara Y."/>
            <person name="Levine M."/>
            <person name="Satoh N."/>
            <person name="Rokhsar D.S."/>
        </authorList>
    </citation>
    <scope>NUCLEOTIDE SEQUENCE [LARGE SCALE GENOMIC DNA]</scope>
</reference>
<evidence type="ECO:0000256" key="6">
    <source>
        <dbReference type="ARBA" id="ARBA00022759"/>
    </source>
</evidence>
<protein>
    <submittedName>
        <fullName evidence="9">Uncharacterized protein</fullName>
    </submittedName>
</protein>
<evidence type="ECO:0000313" key="10">
    <source>
        <dbReference type="Proteomes" id="UP000008144"/>
    </source>
</evidence>
<comment type="cofactor">
    <cofactor evidence="1">
        <name>Zn(2+)</name>
        <dbReference type="ChEBI" id="CHEBI:29105"/>
    </cofactor>
</comment>
<dbReference type="HAMAP" id="MF_01818">
    <property type="entry name" value="RNase_Z_BN"/>
    <property type="match status" value="1"/>
</dbReference>
<evidence type="ECO:0000256" key="2">
    <source>
        <dbReference type="ARBA" id="ARBA00011738"/>
    </source>
</evidence>
<dbReference type="NCBIfam" id="NF000801">
    <property type="entry name" value="PRK00055.1-3"/>
    <property type="match status" value="1"/>
</dbReference>
<dbReference type="GO" id="GO:0046872">
    <property type="term" value="F:metal ion binding"/>
    <property type="evidence" value="ECO:0007669"/>
    <property type="project" value="UniProtKB-KW"/>
</dbReference>
<organism evidence="9 10">
    <name type="scientific">Ciona intestinalis</name>
    <name type="common">Transparent sea squirt</name>
    <name type="synonym">Ascidia intestinalis</name>
    <dbReference type="NCBI Taxonomy" id="7719"/>
    <lineage>
        <taxon>Eukaryota</taxon>
        <taxon>Metazoa</taxon>
        <taxon>Chordata</taxon>
        <taxon>Tunicata</taxon>
        <taxon>Ascidiacea</taxon>
        <taxon>Phlebobranchia</taxon>
        <taxon>Cionidae</taxon>
        <taxon>Ciona</taxon>
    </lineage>
</organism>
<dbReference type="GeneTree" id="ENSGT00730000111224"/>
<dbReference type="Gene3D" id="3.60.15.10">
    <property type="entry name" value="Ribonuclease Z/Hydroxyacylglutathione hydrolase-like"/>
    <property type="match status" value="1"/>
</dbReference>
<evidence type="ECO:0000256" key="7">
    <source>
        <dbReference type="ARBA" id="ARBA00022801"/>
    </source>
</evidence>
<accession>F6TST6</accession>
<keyword evidence="3" id="KW-0819">tRNA processing</keyword>
<dbReference type="SUPFAM" id="SSF56281">
    <property type="entry name" value="Metallo-hydrolase/oxidoreductase"/>
    <property type="match status" value="1"/>
</dbReference>
<keyword evidence="8" id="KW-0862">Zinc</keyword>
<keyword evidence="7" id="KW-0378">Hydrolase</keyword>
<dbReference type="HOGENOM" id="CLU_031317_2_2_1"/>
<dbReference type="CDD" id="cd07717">
    <property type="entry name" value="RNaseZ_ZiPD-like_MBL-fold"/>
    <property type="match status" value="1"/>
</dbReference>
<dbReference type="InterPro" id="IPR036866">
    <property type="entry name" value="RibonucZ/Hydroxyglut_hydro"/>
</dbReference>
<evidence type="ECO:0000256" key="1">
    <source>
        <dbReference type="ARBA" id="ARBA00001947"/>
    </source>
</evidence>
<keyword evidence="5" id="KW-0479">Metal-binding</keyword>
<comment type="subunit">
    <text evidence="2">Homodimer.</text>
</comment>
<reference evidence="9" key="2">
    <citation type="submission" date="2025-08" db="UniProtKB">
        <authorList>
            <consortium name="Ensembl"/>
        </authorList>
    </citation>
    <scope>IDENTIFICATION</scope>
</reference>
<dbReference type="InParanoid" id="F6TST6"/>
<dbReference type="GO" id="GO:0005634">
    <property type="term" value="C:nucleus"/>
    <property type="evidence" value="ECO:0000318"/>
    <property type="project" value="GO_Central"/>
</dbReference>
<name>F6TST6_CIOIN</name>
<evidence type="ECO:0000313" key="9">
    <source>
        <dbReference type="Ensembl" id="ENSCINP00000008876.3"/>
    </source>
</evidence>
<dbReference type="PANTHER" id="PTHR46018">
    <property type="entry name" value="ZINC PHOSPHODIESTERASE ELAC PROTEIN 1"/>
    <property type="match status" value="1"/>
</dbReference>
<dbReference type="Pfam" id="PF23023">
    <property type="entry name" value="Anti-Pycsar_Apyc1"/>
    <property type="match status" value="1"/>
</dbReference>
<evidence type="ECO:0000256" key="8">
    <source>
        <dbReference type="ARBA" id="ARBA00022833"/>
    </source>
</evidence>
<keyword evidence="10" id="KW-1185">Reference proteome</keyword>